<accession>A0ABT9V2C0</accession>
<protein>
    <recommendedName>
        <fullName evidence="1">YkoP-like domain-containing protein</fullName>
    </recommendedName>
</protein>
<evidence type="ECO:0000313" key="3">
    <source>
        <dbReference type="Proteomes" id="UP001231362"/>
    </source>
</evidence>
<keyword evidence="3" id="KW-1185">Reference proteome</keyword>
<gene>
    <name evidence="2" type="ORF">J2S07_001346</name>
</gene>
<dbReference type="RefSeq" id="WP_307149622.1">
    <property type="nucleotide sequence ID" value="NZ_JAUSTU010000005.1"/>
</dbReference>
<evidence type="ECO:0000259" key="1">
    <source>
        <dbReference type="Pfam" id="PF22790"/>
    </source>
</evidence>
<proteinExistence type="predicted"/>
<sequence length="195" mass="22792">MKAFILSIWNWLDPFYYSCSRLTYVTSSGDNIFRIRLTKYKGRAITLSDGTMIQKNDTLVKIHLHNVRLLMELMNIESELRKAKMIYRHVQNSLPGVEHFIQEHFSASNVKGIVGITSLNKGCERLGFEIVDILNPFYRWFKIFAFLPIGVLSHRGANILRIVKVTRPTYLFMSKSKLIQMYRGTRQNNRYHDGV</sequence>
<evidence type="ECO:0000313" key="2">
    <source>
        <dbReference type="EMBL" id="MDQ0155042.1"/>
    </source>
</evidence>
<dbReference type="InterPro" id="IPR054467">
    <property type="entry name" value="YkoP-like_dom"/>
</dbReference>
<dbReference type="Pfam" id="PF22790">
    <property type="entry name" value="YkoP"/>
    <property type="match status" value="1"/>
</dbReference>
<comment type="caution">
    <text evidence="2">The sequence shown here is derived from an EMBL/GenBank/DDBJ whole genome shotgun (WGS) entry which is preliminary data.</text>
</comment>
<dbReference type="Proteomes" id="UP001231362">
    <property type="component" value="Unassembled WGS sequence"/>
</dbReference>
<feature type="domain" description="YkoP-like" evidence="1">
    <location>
        <begin position="2"/>
        <end position="182"/>
    </location>
</feature>
<name>A0ABT9V2C0_9BACL</name>
<dbReference type="EMBL" id="JAUSTU010000005">
    <property type="protein sequence ID" value="MDQ0155042.1"/>
    <property type="molecule type" value="Genomic_DNA"/>
</dbReference>
<organism evidence="2 3">
    <name type="scientific">Anoxybacillus andreesenii</name>
    <dbReference type="NCBI Taxonomy" id="1325932"/>
    <lineage>
        <taxon>Bacteria</taxon>
        <taxon>Bacillati</taxon>
        <taxon>Bacillota</taxon>
        <taxon>Bacilli</taxon>
        <taxon>Bacillales</taxon>
        <taxon>Anoxybacillaceae</taxon>
        <taxon>Anoxybacillus</taxon>
    </lineage>
</organism>
<reference evidence="2 3" key="1">
    <citation type="submission" date="2023-07" db="EMBL/GenBank/DDBJ databases">
        <title>Genomic Encyclopedia of Type Strains, Phase IV (KMG-IV): sequencing the most valuable type-strain genomes for metagenomic binning, comparative biology and taxonomic classification.</title>
        <authorList>
            <person name="Goeker M."/>
        </authorList>
    </citation>
    <scope>NUCLEOTIDE SEQUENCE [LARGE SCALE GENOMIC DNA]</scope>
    <source>
        <strain evidence="2 3">DSM 23948</strain>
    </source>
</reference>